<keyword evidence="3" id="KW-1185">Reference proteome</keyword>
<feature type="transmembrane region" description="Helical" evidence="1">
    <location>
        <begin position="40"/>
        <end position="61"/>
    </location>
</feature>
<organism evidence="2 3">
    <name type="scientific">Nonomuraea montanisoli</name>
    <dbReference type="NCBI Taxonomy" id="2741721"/>
    <lineage>
        <taxon>Bacteria</taxon>
        <taxon>Bacillati</taxon>
        <taxon>Actinomycetota</taxon>
        <taxon>Actinomycetes</taxon>
        <taxon>Streptosporangiales</taxon>
        <taxon>Streptosporangiaceae</taxon>
        <taxon>Nonomuraea</taxon>
    </lineage>
</organism>
<sequence>MSGPHEALHEALHEVASDAPAVDLADWAITGSRRRRRARLAAGSAVVTGLVVLAGVVLGVAPGTRPVTADDPVVAAATGGIADLPGRGVGPVSHAFRTWCLVGGPIPADCRNGEWRVVTRSGETYHMPQALSFKSGPVFCPLAISRDGRLIAYYSRPAGTFQVRDLDSGAVLTAPVAVAEAKLGRNARLEVSDDGRYLAFTGYPSRKEDGLIIDLRAGTTTPLPAGWDPRSIDGTTVTLARYGRWGQKAGIWVMPLTGGGSPVTVEDVYTRFSGLAPDGRTVAALRPGRSPDVWDETITMLDARTGRTTRTATMRGLPTGTGMHTLGAWLNASEVTLATFPSDDDRDNRQVTYAVNVRTGQVRRLAVYHPQAVTHLVVPGVPPAA</sequence>
<dbReference type="SUPFAM" id="SSF82171">
    <property type="entry name" value="DPP6 N-terminal domain-like"/>
    <property type="match status" value="1"/>
</dbReference>
<gene>
    <name evidence="2" type="ORF">HTZ77_08485</name>
</gene>
<accession>A0A7Y6M2K1</accession>
<dbReference type="RefSeq" id="WP_175588914.1">
    <property type="nucleotide sequence ID" value="NZ_JABWGN010000003.1"/>
</dbReference>
<name>A0A7Y6M2K1_9ACTN</name>
<keyword evidence="1" id="KW-0472">Membrane</keyword>
<evidence type="ECO:0008006" key="4">
    <source>
        <dbReference type="Google" id="ProtNLM"/>
    </source>
</evidence>
<evidence type="ECO:0000256" key="1">
    <source>
        <dbReference type="SAM" id="Phobius"/>
    </source>
</evidence>
<dbReference type="InterPro" id="IPR011042">
    <property type="entry name" value="6-blade_b-propeller_TolB-like"/>
</dbReference>
<keyword evidence="1" id="KW-0812">Transmembrane</keyword>
<evidence type="ECO:0000313" key="3">
    <source>
        <dbReference type="Proteomes" id="UP000586042"/>
    </source>
</evidence>
<dbReference type="AlphaFoldDB" id="A0A7Y6M2K1"/>
<dbReference type="Gene3D" id="2.120.10.30">
    <property type="entry name" value="TolB, C-terminal domain"/>
    <property type="match status" value="1"/>
</dbReference>
<reference evidence="2 3" key="1">
    <citation type="submission" date="2020-06" db="EMBL/GenBank/DDBJ databases">
        <title>Nonomuraea sp. SMC257, a novel actinomycete isolated from soil.</title>
        <authorList>
            <person name="Chanama M."/>
        </authorList>
    </citation>
    <scope>NUCLEOTIDE SEQUENCE [LARGE SCALE GENOMIC DNA]</scope>
    <source>
        <strain evidence="2 3">SMC257</strain>
    </source>
</reference>
<dbReference type="Proteomes" id="UP000586042">
    <property type="component" value="Unassembled WGS sequence"/>
</dbReference>
<proteinExistence type="predicted"/>
<evidence type="ECO:0000313" key="2">
    <source>
        <dbReference type="EMBL" id="NUW31460.1"/>
    </source>
</evidence>
<keyword evidence="1" id="KW-1133">Transmembrane helix</keyword>
<comment type="caution">
    <text evidence="2">The sequence shown here is derived from an EMBL/GenBank/DDBJ whole genome shotgun (WGS) entry which is preliminary data.</text>
</comment>
<dbReference type="EMBL" id="JABWGN010000003">
    <property type="protein sequence ID" value="NUW31460.1"/>
    <property type="molecule type" value="Genomic_DNA"/>
</dbReference>
<protein>
    <recommendedName>
        <fullName evidence="4">WD40 repeat domain-containing protein</fullName>
    </recommendedName>
</protein>